<evidence type="ECO:0000313" key="5">
    <source>
        <dbReference type="Proteomes" id="UP001209553"/>
    </source>
</evidence>
<comment type="caution">
    <text evidence="4">The sequence shown here is derived from an EMBL/GenBank/DDBJ whole genome shotgun (WGS) entry which is preliminary data.</text>
</comment>
<dbReference type="Gene3D" id="3.60.21.10">
    <property type="match status" value="1"/>
</dbReference>
<feature type="chain" id="PRO_5045524970" evidence="2">
    <location>
        <begin position="24"/>
        <end position="374"/>
    </location>
</feature>
<reference evidence="4 5" key="1">
    <citation type="journal article" date="2023" name="Int. J. Syst. Evol. Microbiol.">
        <title>Streptococcus sciuri sp. nov., Staphylococcus marylandisciuri sp. nov. and Staphylococcus americanisciuri sp. nov., isolated from faeces of eastern grey squirrel (Sciurus carolinensis).</title>
        <authorList>
            <person name="Volokhov D.V."/>
            <person name="Zagorodnyaya T.A."/>
            <person name="Furtak V.A."/>
            <person name="Nattanmai G."/>
            <person name="Randall L."/>
            <person name="Jose S."/>
            <person name="Gao Y."/>
            <person name="Eisenberg T."/>
            <person name="Delmonte P."/>
            <person name="Blom J."/>
            <person name="Mitchell K.K."/>
        </authorList>
    </citation>
    <scope>NUCLEOTIDE SEQUENCE [LARGE SCALE GENOMIC DNA]</scope>
    <source>
        <strain evidence="4 5">SQ8-PEA</strain>
    </source>
</reference>
<dbReference type="Proteomes" id="UP001209553">
    <property type="component" value="Unassembled WGS sequence"/>
</dbReference>
<evidence type="ECO:0000313" key="4">
    <source>
        <dbReference type="EMBL" id="MCU5745419.1"/>
    </source>
</evidence>
<keyword evidence="5" id="KW-1185">Reference proteome</keyword>
<dbReference type="InterPro" id="IPR052169">
    <property type="entry name" value="CW_Biosynth-Accessory"/>
</dbReference>
<accession>A0ABT2QN91</accession>
<proteinExistence type="inferred from homology"/>
<dbReference type="SUPFAM" id="SSF56300">
    <property type="entry name" value="Metallo-dependent phosphatases"/>
    <property type="match status" value="1"/>
</dbReference>
<evidence type="ECO:0000256" key="1">
    <source>
        <dbReference type="ARBA" id="ARBA00005662"/>
    </source>
</evidence>
<keyword evidence="2" id="KW-0732">Signal</keyword>
<gene>
    <name evidence="4" type="ORF">N9R04_01620</name>
</gene>
<comment type="similarity">
    <text evidence="1">Belongs to the CapA family.</text>
</comment>
<dbReference type="PROSITE" id="PS51257">
    <property type="entry name" value="PROKAR_LIPOPROTEIN"/>
    <property type="match status" value="1"/>
</dbReference>
<feature type="domain" description="Capsule synthesis protein CapA" evidence="3">
    <location>
        <begin position="31"/>
        <end position="277"/>
    </location>
</feature>
<dbReference type="SMART" id="SM00854">
    <property type="entry name" value="PGA_cap"/>
    <property type="match status" value="1"/>
</dbReference>
<protein>
    <submittedName>
        <fullName evidence="4">CapA family protein</fullName>
    </submittedName>
</protein>
<organism evidence="4 5">
    <name type="scientific">Staphylococcus marylandisciuri</name>
    <dbReference type="NCBI Taxonomy" id="2981529"/>
    <lineage>
        <taxon>Bacteria</taxon>
        <taxon>Bacillati</taxon>
        <taxon>Bacillota</taxon>
        <taxon>Bacilli</taxon>
        <taxon>Bacillales</taxon>
        <taxon>Staphylococcaceae</taxon>
        <taxon>Staphylococcus</taxon>
    </lineage>
</organism>
<feature type="signal peptide" evidence="2">
    <location>
        <begin position="1"/>
        <end position="23"/>
    </location>
</feature>
<dbReference type="CDD" id="cd07381">
    <property type="entry name" value="MPP_CapA"/>
    <property type="match status" value="1"/>
</dbReference>
<dbReference type="PANTHER" id="PTHR33393:SF12">
    <property type="entry name" value="CAPSULE BIOSYNTHESIS PROTEIN CAPA"/>
    <property type="match status" value="1"/>
</dbReference>
<dbReference type="InterPro" id="IPR029052">
    <property type="entry name" value="Metallo-depent_PP-like"/>
</dbReference>
<dbReference type="PANTHER" id="PTHR33393">
    <property type="entry name" value="POLYGLUTAMINE SYNTHESIS ACCESSORY PROTEIN RV0574C-RELATED"/>
    <property type="match status" value="1"/>
</dbReference>
<evidence type="ECO:0000256" key="2">
    <source>
        <dbReference type="SAM" id="SignalP"/>
    </source>
</evidence>
<dbReference type="EMBL" id="JAOPKZ010000002">
    <property type="protein sequence ID" value="MCU5745419.1"/>
    <property type="molecule type" value="Genomic_DNA"/>
</dbReference>
<sequence length="374" mass="41985">MIRKLIRVVVPCLLLLTACNVSQSPAHQTVSVEAVGDNLIHPSIYNEARQSDGSFDFKSMYKPLKKRMSHSDIAFINQESPIGGDDKPYHGFKRFNTPSAVADDIVDTGFNMINGSNNHALDQGMSGLKNELSIWDHFKDKVTYTGTYRSQKERDHIKVKNVKGVKVALISYTYGTNGLKPAHNYNINRFDKDQIKADIQKAKKLSDVVMVSTHWGKEGTHKTTPMQKEYAQYIANQGADVIIGTHPHVIQPVQWLKGQSGHKTLVAYSLGNFLNGQATGDENNVLGGDLHFDIAKDGNKTKIKHVHWQAVVTHYEPKNPQTGEGKAHFKELPLEKYNDKLAQRHKLNYKQGSTVSVARLKQINEDTISPEFRK</sequence>
<evidence type="ECO:0000259" key="3">
    <source>
        <dbReference type="SMART" id="SM00854"/>
    </source>
</evidence>
<dbReference type="InterPro" id="IPR019079">
    <property type="entry name" value="Capsule_synth_CapA"/>
</dbReference>
<dbReference type="Pfam" id="PF09587">
    <property type="entry name" value="PGA_cap"/>
    <property type="match status" value="1"/>
</dbReference>
<name>A0ABT2QN91_9STAP</name>